<dbReference type="GO" id="GO:0006281">
    <property type="term" value="P:DNA repair"/>
    <property type="evidence" value="ECO:0007669"/>
    <property type="project" value="UniProtKB-KW"/>
</dbReference>
<evidence type="ECO:0000256" key="15">
    <source>
        <dbReference type="PROSITE-ProRule" id="PRU00221"/>
    </source>
</evidence>
<dbReference type="OMA" id="SLDQHWA"/>
<dbReference type="InterPro" id="IPR001680">
    <property type="entry name" value="WD40_rpt"/>
</dbReference>
<name>U4LVC1_PYROM</name>
<dbReference type="SUPFAM" id="SSF50978">
    <property type="entry name" value="WD40 repeat-like"/>
    <property type="match status" value="1"/>
</dbReference>
<proteinExistence type="inferred from homology"/>
<comment type="pathway">
    <text evidence="2 16">Protein modification; protein ubiquitination.</text>
</comment>
<keyword evidence="13 16" id="KW-0234">DNA repair</keyword>
<dbReference type="STRING" id="1076935.U4LVC1"/>
<dbReference type="PANTHER" id="PTHR43995">
    <property type="entry name" value="PRE-MRNA-PROCESSING FACTOR 19"/>
    <property type="match status" value="1"/>
</dbReference>
<evidence type="ECO:0000256" key="7">
    <source>
        <dbReference type="ARBA" id="ARBA00022728"/>
    </source>
</evidence>
<comment type="subcellular location">
    <subcellularLocation>
        <location evidence="1 16">Nucleus</location>
    </subcellularLocation>
</comment>
<evidence type="ECO:0000256" key="8">
    <source>
        <dbReference type="ARBA" id="ARBA00022737"/>
    </source>
</evidence>
<accession>U4LVC1</accession>
<dbReference type="PROSITE" id="PS50082">
    <property type="entry name" value="WD_REPEATS_2"/>
    <property type="match status" value="1"/>
</dbReference>
<dbReference type="FunFam" id="3.30.40.10:FF:000027">
    <property type="entry name" value="Pre-mRNA-processing factor 19, putative"/>
    <property type="match status" value="1"/>
</dbReference>
<dbReference type="InterPro" id="IPR003613">
    <property type="entry name" value="Ubox_domain"/>
</dbReference>
<dbReference type="PANTHER" id="PTHR43995:SF1">
    <property type="entry name" value="PRE-MRNA-PROCESSING FACTOR 19"/>
    <property type="match status" value="1"/>
</dbReference>
<evidence type="ECO:0000256" key="5">
    <source>
        <dbReference type="ARBA" id="ARBA00022664"/>
    </source>
</evidence>
<dbReference type="eggNOG" id="KOG0289">
    <property type="taxonomic scope" value="Eukaryota"/>
</dbReference>
<evidence type="ECO:0000256" key="13">
    <source>
        <dbReference type="ARBA" id="ARBA00023204"/>
    </source>
</evidence>
<evidence type="ECO:0000256" key="1">
    <source>
        <dbReference type="ARBA" id="ARBA00004123"/>
    </source>
</evidence>
<dbReference type="SMART" id="SM00504">
    <property type="entry name" value="Ubox"/>
    <property type="match status" value="1"/>
</dbReference>
<dbReference type="CDD" id="cd16656">
    <property type="entry name" value="RING-Ubox_PRP19"/>
    <property type="match status" value="1"/>
</dbReference>
<dbReference type="GO" id="GO:0000398">
    <property type="term" value="P:mRNA splicing, via spliceosome"/>
    <property type="evidence" value="ECO:0007669"/>
    <property type="project" value="InterPro"/>
</dbReference>
<dbReference type="SMART" id="SM00320">
    <property type="entry name" value="WD40"/>
    <property type="match status" value="5"/>
</dbReference>
<keyword evidence="7 16" id="KW-0747">Spliceosome</keyword>
<keyword evidence="11" id="KW-0697">Rotamase</keyword>
<keyword evidence="5 16" id="KW-0507">mRNA processing</keyword>
<keyword evidence="14 16" id="KW-0539">Nucleus</keyword>
<feature type="repeat" description="WD" evidence="15">
    <location>
        <begin position="278"/>
        <end position="319"/>
    </location>
</feature>
<comment type="catalytic activity">
    <reaction evidence="16">
        <text>S-ubiquitinyl-[E2 ubiquitin-conjugating enzyme]-L-cysteine + [acceptor protein]-L-lysine = [E2 ubiquitin-conjugating enzyme]-L-cysteine + N(6)-ubiquitinyl-[acceptor protein]-L-lysine.</text>
        <dbReference type="EC" id="2.3.2.27"/>
    </reaction>
</comment>
<protein>
    <recommendedName>
        <fullName evidence="16">Pre-mRNA-processing factor 19</fullName>
        <ecNumber evidence="16">2.3.2.27</ecNumber>
    </recommendedName>
</protein>
<dbReference type="GO" id="GO:0003755">
    <property type="term" value="F:peptidyl-prolyl cis-trans isomerase activity"/>
    <property type="evidence" value="ECO:0007669"/>
    <property type="project" value="UniProtKB-KW"/>
</dbReference>
<keyword evidence="6 16" id="KW-0808">Transferase</keyword>
<evidence type="ECO:0000313" key="19">
    <source>
        <dbReference type="Proteomes" id="UP000018144"/>
    </source>
</evidence>
<evidence type="ECO:0000256" key="14">
    <source>
        <dbReference type="ARBA" id="ARBA00023242"/>
    </source>
</evidence>
<evidence type="ECO:0000313" key="18">
    <source>
        <dbReference type="EMBL" id="CCX34447.1"/>
    </source>
</evidence>
<keyword evidence="11" id="KW-0413">Isomerase</keyword>
<comment type="function">
    <text evidence="16">Ubiquitin-protein ligase which is mainly involved pre-mRNA splicing and DNA repair. Required for pre-mRNA splicing as component of the spliceosome.</text>
</comment>
<dbReference type="EC" id="2.3.2.27" evidence="16"/>
<evidence type="ECO:0000256" key="10">
    <source>
        <dbReference type="ARBA" id="ARBA00022786"/>
    </source>
</evidence>
<evidence type="ECO:0000256" key="2">
    <source>
        <dbReference type="ARBA" id="ARBA00004906"/>
    </source>
</evidence>
<feature type="domain" description="U-box" evidence="17">
    <location>
        <begin position="1"/>
        <end position="73"/>
    </location>
</feature>
<dbReference type="GO" id="GO:0061630">
    <property type="term" value="F:ubiquitin protein ligase activity"/>
    <property type="evidence" value="ECO:0007669"/>
    <property type="project" value="UniProtKB-UniRule"/>
</dbReference>
<dbReference type="InterPro" id="IPR015943">
    <property type="entry name" value="WD40/YVTN_repeat-like_dom_sf"/>
</dbReference>
<reference evidence="18 19" key="1">
    <citation type="journal article" date="2013" name="PLoS Genet.">
        <title>The genome and development-dependent transcriptomes of Pyronema confluens: a window into fungal evolution.</title>
        <authorList>
            <person name="Traeger S."/>
            <person name="Altegoer F."/>
            <person name="Freitag M."/>
            <person name="Gabaldon T."/>
            <person name="Kempken F."/>
            <person name="Kumar A."/>
            <person name="Marcet-Houben M."/>
            <person name="Poggeler S."/>
            <person name="Stajich J.E."/>
            <person name="Nowrousian M."/>
        </authorList>
    </citation>
    <scope>NUCLEOTIDE SEQUENCE [LARGE SCALE GENOMIC DNA]</scope>
    <source>
        <strain evidence="19">CBS 100304</strain>
        <tissue evidence="18">Vegetative mycelium</tissue>
    </source>
</reference>
<sequence>MSMLCAISGEAPTNPVASSKSGTVFEKRLIEAYIAEHGKDPVTGEELSTADLIELKSSTTVRPRPPTLTSIPALLATFQNEWDALALETHTLRQQVTQLRQELSTALYQHDAATRVIARLLKERDEARDALSHVTVGAGATTGGEQMEVDTPQVPEYIQSKIDATKAELSADRKNRPVSAEWATSETISSFSVTSTSDALYPGAKSISLDASGDLALLGGSDGNAGVYSISQQQVVSELNSSDGAINDVAWAGSNAVTGSSSGVVRVWNQSGSDSTAMTAHAGAVVALAVHPSKSVVASAGADKSWALYDIEAGKSVVQVYDQSKLTAAAFHPDGHLFAVGTPSEVKVFDVRSTSLGASLEPVSSGVKSLCFSENGFWLAVAQQEQSTVEIWDLRKMRVTKSLDIGSRVDHLAWDYSGQFLAVAGKTGVSVQQYTKADKKWSEPFRGSAQAVATAWGAKARSLVTVDAEGRVSVLGV</sequence>
<dbReference type="OrthoDB" id="687049at2759"/>
<dbReference type="AlphaFoldDB" id="U4LVC1"/>
<organism evidence="18 19">
    <name type="scientific">Pyronema omphalodes (strain CBS 100304)</name>
    <name type="common">Pyronema confluens</name>
    <dbReference type="NCBI Taxonomy" id="1076935"/>
    <lineage>
        <taxon>Eukaryota</taxon>
        <taxon>Fungi</taxon>
        <taxon>Dikarya</taxon>
        <taxon>Ascomycota</taxon>
        <taxon>Pezizomycotina</taxon>
        <taxon>Pezizomycetes</taxon>
        <taxon>Pezizales</taxon>
        <taxon>Pyronemataceae</taxon>
        <taxon>Pyronema</taxon>
    </lineage>
</organism>
<evidence type="ECO:0000256" key="16">
    <source>
        <dbReference type="RuleBase" id="RU367101"/>
    </source>
</evidence>
<dbReference type="Gene3D" id="3.30.40.10">
    <property type="entry name" value="Zinc/RING finger domain, C3HC4 (zinc finger)"/>
    <property type="match status" value="1"/>
</dbReference>
<dbReference type="EMBL" id="HF936538">
    <property type="protein sequence ID" value="CCX34447.1"/>
    <property type="molecule type" value="Genomic_DNA"/>
</dbReference>
<dbReference type="InterPro" id="IPR055340">
    <property type="entry name" value="RING-Ubox_PRP19"/>
</dbReference>
<keyword evidence="8" id="KW-0677">Repeat</keyword>
<dbReference type="GO" id="GO:0000974">
    <property type="term" value="C:Prp19 complex"/>
    <property type="evidence" value="ECO:0007669"/>
    <property type="project" value="UniProtKB-UniRule"/>
</dbReference>
<dbReference type="UniPathway" id="UPA00143"/>
<keyword evidence="9 16" id="KW-0227">DNA damage</keyword>
<dbReference type="GO" id="GO:0070534">
    <property type="term" value="P:protein K63-linked ubiquitination"/>
    <property type="evidence" value="ECO:0007669"/>
    <property type="project" value="UniProtKB-UniRule"/>
</dbReference>
<keyword evidence="19" id="KW-1185">Reference proteome</keyword>
<keyword evidence="4 15" id="KW-0853">WD repeat</keyword>
<dbReference type="InterPro" id="IPR013915">
    <property type="entry name" value="Prp19_cc"/>
</dbReference>
<evidence type="ECO:0000256" key="6">
    <source>
        <dbReference type="ARBA" id="ARBA00022679"/>
    </source>
</evidence>
<evidence type="ECO:0000256" key="12">
    <source>
        <dbReference type="ARBA" id="ARBA00023187"/>
    </source>
</evidence>
<dbReference type="InterPro" id="IPR036322">
    <property type="entry name" value="WD40_repeat_dom_sf"/>
</dbReference>
<gene>
    <name evidence="18" type="ORF">PCON_03711</name>
</gene>
<keyword evidence="10 16" id="KW-0833">Ubl conjugation pathway</keyword>
<dbReference type="PROSITE" id="PS51698">
    <property type="entry name" value="U_BOX"/>
    <property type="match status" value="1"/>
</dbReference>
<dbReference type="Pfam" id="PF08606">
    <property type="entry name" value="Prp19"/>
    <property type="match status" value="1"/>
</dbReference>
<dbReference type="GO" id="GO:0005737">
    <property type="term" value="C:cytoplasm"/>
    <property type="evidence" value="ECO:0007669"/>
    <property type="project" value="TreeGrafter"/>
</dbReference>
<evidence type="ECO:0000256" key="3">
    <source>
        <dbReference type="ARBA" id="ARBA00006388"/>
    </source>
</evidence>
<dbReference type="InterPro" id="IPR013083">
    <property type="entry name" value="Znf_RING/FYVE/PHD"/>
</dbReference>
<comment type="subunit">
    <text evidence="16">Homotetramer.</text>
</comment>
<dbReference type="InterPro" id="IPR038959">
    <property type="entry name" value="Prp19"/>
</dbReference>
<dbReference type="Pfam" id="PF00400">
    <property type="entry name" value="WD40"/>
    <property type="match status" value="3"/>
</dbReference>
<evidence type="ECO:0000256" key="9">
    <source>
        <dbReference type="ARBA" id="ARBA00022763"/>
    </source>
</evidence>
<dbReference type="SUPFAM" id="SSF57850">
    <property type="entry name" value="RING/U-box"/>
    <property type="match status" value="1"/>
</dbReference>
<evidence type="ECO:0000259" key="17">
    <source>
        <dbReference type="PROSITE" id="PS51698"/>
    </source>
</evidence>
<comment type="similarity">
    <text evidence="3 16">Belongs to the WD repeat PRP19 family.</text>
</comment>
<keyword evidence="12 16" id="KW-0508">mRNA splicing</keyword>
<dbReference type="GO" id="GO:0071006">
    <property type="term" value="C:U2-type catalytic step 1 spliceosome"/>
    <property type="evidence" value="ECO:0007669"/>
    <property type="project" value="TreeGrafter"/>
</dbReference>
<evidence type="ECO:0000256" key="4">
    <source>
        <dbReference type="ARBA" id="ARBA00022574"/>
    </source>
</evidence>
<dbReference type="Proteomes" id="UP000018144">
    <property type="component" value="Unassembled WGS sequence"/>
</dbReference>
<dbReference type="Gene3D" id="2.130.10.10">
    <property type="entry name" value="YVTN repeat-like/Quinoprotein amine dehydrogenase"/>
    <property type="match status" value="1"/>
</dbReference>
<evidence type="ECO:0000256" key="11">
    <source>
        <dbReference type="ARBA" id="ARBA00023110"/>
    </source>
</evidence>